<accession>A0A2N3Y6Y5</accession>
<dbReference type="STRING" id="994479.GCA_000194155_05214"/>
<reference evidence="1" key="1">
    <citation type="submission" date="2017-12" db="EMBL/GenBank/DDBJ databases">
        <title>Sequencing the genomes of 1000 Actinobacteria strains.</title>
        <authorList>
            <person name="Klenk H.-P."/>
        </authorList>
    </citation>
    <scope>NUCLEOTIDE SEQUENCE [LARGE SCALE GENOMIC DNA]</scope>
    <source>
        <strain evidence="1">DSM 44228</strain>
    </source>
</reference>
<dbReference type="AlphaFoldDB" id="A0A2N3Y6Y5"/>
<dbReference type="EMBL" id="PJNB01000001">
    <property type="protein sequence ID" value="PKW18638.1"/>
    <property type="molecule type" value="Genomic_DNA"/>
</dbReference>
<dbReference type="Proteomes" id="UP000233786">
    <property type="component" value="Unassembled WGS sequence"/>
</dbReference>
<comment type="caution">
    <text evidence="1">The sequence shown here is derived from an EMBL/GenBank/DDBJ whole genome shotgun (WGS) entry which is preliminary data.</text>
</comment>
<dbReference type="OrthoDB" id="10012713at2"/>
<name>A0A2N3Y6Y5_SACSN</name>
<sequence length="157" mass="17580">MTEENHEQPEQPEPSNWVAIITGEPTLDDARLLAFATASATDGVPARDEKNPPGDAVFVMLTQRYPGADRELLENISDAWFVHSGLYPALATFDLEATTVTFFKAVSVRDFHHAERITWEGIRRALEAVELGKVVPVDGYVADVSRERDWWPKEDGK</sequence>
<organism evidence="1 2">
    <name type="scientific">Saccharopolyspora spinosa</name>
    <dbReference type="NCBI Taxonomy" id="60894"/>
    <lineage>
        <taxon>Bacteria</taxon>
        <taxon>Bacillati</taxon>
        <taxon>Actinomycetota</taxon>
        <taxon>Actinomycetes</taxon>
        <taxon>Pseudonocardiales</taxon>
        <taxon>Pseudonocardiaceae</taxon>
        <taxon>Saccharopolyspora</taxon>
    </lineage>
</organism>
<dbReference type="RefSeq" id="WP_010310875.1">
    <property type="nucleotide sequence ID" value="NZ_CP061007.1"/>
</dbReference>
<evidence type="ECO:0000313" key="2">
    <source>
        <dbReference type="Proteomes" id="UP000233786"/>
    </source>
</evidence>
<keyword evidence="2" id="KW-1185">Reference proteome</keyword>
<evidence type="ECO:0000313" key="1">
    <source>
        <dbReference type="EMBL" id="PKW18638.1"/>
    </source>
</evidence>
<protein>
    <submittedName>
        <fullName evidence="1">Uncharacterized protein</fullName>
    </submittedName>
</protein>
<gene>
    <name evidence="1" type="ORF">A8926_6748</name>
</gene>
<proteinExistence type="predicted"/>